<keyword evidence="2" id="KW-1185">Reference proteome</keyword>
<dbReference type="Proteomes" id="UP000625711">
    <property type="component" value="Unassembled WGS sequence"/>
</dbReference>
<sequence>MLLVVKRVLIQMVPIEQTLEFLICDALVAVFLLVTRRDENKPDQTHQKKTHTGQKMTWWYADDVDDEGRLIRVERCAYGTFFIREIPVPVLGRALLWSTTHVNHNRPLINLTDDQSKPWFQ</sequence>
<accession>A0A834IGQ4</accession>
<name>A0A834IGQ4_RHYFE</name>
<gene>
    <name evidence="1" type="ORF">GWI33_005412</name>
</gene>
<proteinExistence type="predicted"/>
<reference evidence="1" key="1">
    <citation type="submission" date="2020-08" db="EMBL/GenBank/DDBJ databases">
        <title>Genome sequencing and assembly of the red palm weevil Rhynchophorus ferrugineus.</title>
        <authorList>
            <person name="Dias G.B."/>
            <person name="Bergman C.M."/>
            <person name="Manee M."/>
        </authorList>
    </citation>
    <scope>NUCLEOTIDE SEQUENCE</scope>
    <source>
        <strain evidence="1">AA-2017</strain>
        <tissue evidence="1">Whole larva</tissue>
    </source>
</reference>
<dbReference type="EMBL" id="JAACXV010000271">
    <property type="protein sequence ID" value="KAF7280862.1"/>
    <property type="molecule type" value="Genomic_DNA"/>
</dbReference>
<evidence type="ECO:0000313" key="2">
    <source>
        <dbReference type="Proteomes" id="UP000625711"/>
    </source>
</evidence>
<dbReference type="AlphaFoldDB" id="A0A834IGQ4"/>
<evidence type="ECO:0000313" key="1">
    <source>
        <dbReference type="EMBL" id="KAF7280862.1"/>
    </source>
</evidence>
<protein>
    <submittedName>
        <fullName evidence="1">Uncharacterized protein</fullName>
    </submittedName>
</protein>
<comment type="caution">
    <text evidence="1">The sequence shown here is derived from an EMBL/GenBank/DDBJ whole genome shotgun (WGS) entry which is preliminary data.</text>
</comment>
<organism evidence="1 2">
    <name type="scientific">Rhynchophorus ferrugineus</name>
    <name type="common">Red palm weevil</name>
    <name type="synonym">Curculio ferrugineus</name>
    <dbReference type="NCBI Taxonomy" id="354439"/>
    <lineage>
        <taxon>Eukaryota</taxon>
        <taxon>Metazoa</taxon>
        <taxon>Ecdysozoa</taxon>
        <taxon>Arthropoda</taxon>
        <taxon>Hexapoda</taxon>
        <taxon>Insecta</taxon>
        <taxon>Pterygota</taxon>
        <taxon>Neoptera</taxon>
        <taxon>Endopterygota</taxon>
        <taxon>Coleoptera</taxon>
        <taxon>Polyphaga</taxon>
        <taxon>Cucujiformia</taxon>
        <taxon>Curculionidae</taxon>
        <taxon>Dryophthorinae</taxon>
        <taxon>Rhynchophorus</taxon>
    </lineage>
</organism>